<organism evidence="2 3">
    <name type="scientific">Spiroplasma monobiae MQ-1</name>
    <dbReference type="NCBI Taxonomy" id="1336748"/>
    <lineage>
        <taxon>Bacteria</taxon>
        <taxon>Bacillati</taxon>
        <taxon>Mycoplasmatota</taxon>
        <taxon>Mollicutes</taxon>
        <taxon>Entomoplasmatales</taxon>
        <taxon>Spiroplasmataceae</taxon>
        <taxon>Spiroplasma</taxon>
    </lineage>
</organism>
<evidence type="ECO:0000313" key="2">
    <source>
        <dbReference type="EMBL" id="AUM62474.1"/>
    </source>
</evidence>
<dbReference type="EMBL" id="CP025543">
    <property type="protein sequence ID" value="AUM62474.1"/>
    <property type="molecule type" value="Genomic_DNA"/>
</dbReference>
<dbReference type="OrthoDB" id="388661at2"/>
<proteinExistence type="predicted"/>
<name>A0A2K9LXM9_SPISQ</name>
<evidence type="ECO:0000256" key="1">
    <source>
        <dbReference type="SAM" id="Phobius"/>
    </source>
</evidence>
<dbReference type="KEGG" id="smoo:SMONO_v1c02230"/>
<evidence type="ECO:0008006" key="4">
    <source>
        <dbReference type="Google" id="ProtNLM"/>
    </source>
</evidence>
<feature type="transmembrane region" description="Helical" evidence="1">
    <location>
        <begin position="367"/>
        <end position="394"/>
    </location>
</feature>
<dbReference type="RefSeq" id="WP_101780525.1">
    <property type="nucleotide sequence ID" value="NZ_CP025543.1"/>
</dbReference>
<accession>A0A2K9LXM9</accession>
<feature type="transmembrane region" description="Helical" evidence="1">
    <location>
        <begin position="414"/>
        <end position="436"/>
    </location>
</feature>
<protein>
    <recommendedName>
        <fullName evidence="4">Transmembrane protein</fullName>
    </recommendedName>
</protein>
<keyword evidence="1" id="KW-0472">Membrane</keyword>
<gene>
    <name evidence="2" type="ORF">SMONO_v1c02230</name>
</gene>
<dbReference type="AlphaFoldDB" id="A0A2K9LXM9"/>
<keyword evidence="1" id="KW-0812">Transmembrane</keyword>
<sequence length="512" mass="59127">MGFNMGMVVSYNQQNYVIVEIIEKEVTEGIIKFLKIKNLINQEILTVDSSKVSQIELRKKEDRQIEEFENQVTDTSYIESLFSGVGATESEDLSLFDLSGENTFTLDDIILDEYKNNDDLELQLDLEPFDKVENENTKGLVQNFQIPETKVHLTPRRAASFENIPPISETFSDLQLIGEIPTQTTEFIPTRVQNEQKVQTQFVQEEKSNFDESKTNEVFIKMGEENEDIVRVEKTTASDLFNQINANVVEKRMFEEKNVLVNENLQEDFTETLDKEYVEKEVTLQKPQKDITGTLDEKHFDTLETGPLNTKRLFENFNRQQKIQDNLNDELSKNSENTNTLFGVSGGFNHDALKNSRIYKKFRVMSGWLITLLVFMLITPLIGMFAKAAIMWVNEEEITLASIFAFSLTKIVDIAIIGSSLLMGLIFIVYTVCYLVSISDKQYKKIAFYNFQLENRVEIIDSIQEYNNESSVYLIKVHNEIKKMKKDIKKLNQERITPSVNNTNESTRKISH</sequence>
<evidence type="ECO:0000313" key="3">
    <source>
        <dbReference type="Proteomes" id="UP000234790"/>
    </source>
</evidence>
<reference evidence="2 3" key="1">
    <citation type="submission" date="2017-12" db="EMBL/GenBank/DDBJ databases">
        <title>Complete genome sequence of Spiroplasma monobiae MQ-1 (ATCC 33825).</title>
        <authorList>
            <person name="Tsai Y.-M."/>
            <person name="Lo W.-S."/>
            <person name="Wu P.-S."/>
            <person name="Cho S.-T."/>
            <person name="Kuo C.-H."/>
        </authorList>
    </citation>
    <scope>NUCLEOTIDE SEQUENCE [LARGE SCALE GENOMIC DNA]</scope>
    <source>
        <strain evidence="2 3">MQ-1</strain>
    </source>
</reference>
<dbReference type="Proteomes" id="UP000234790">
    <property type="component" value="Chromosome"/>
</dbReference>
<keyword evidence="3" id="KW-1185">Reference proteome</keyword>
<keyword evidence="1" id="KW-1133">Transmembrane helix</keyword>